<dbReference type="InterPro" id="IPR003890">
    <property type="entry name" value="MIF4G-like_typ-3"/>
</dbReference>
<dbReference type="OrthoDB" id="514777at2759"/>
<evidence type="ECO:0000313" key="7">
    <source>
        <dbReference type="Proteomes" id="UP001153069"/>
    </source>
</evidence>
<sequence length="415" mass="46097">MSSKLSNPAAAADSGAKGKEEHPSSKSTKKNHPRRQRRQGRRRPSTPSQPQKSNPPEISSNVESGDASISSRKPCAVWKPTSIFNSNNNDEGLRARDAQLLRWLLNKLTPSNFDKLVAIFVSETAMFFQTEPWLLMRDAIETIITRAALDPRYCAVHARLCKSLIGGDNPQFQDMLAQICQEQVQTNTQSVLDSHQTPQVATMAKKRYVGSKQFIGELFNHRVLTPKQVTTFLLDLMGQTLRIDSGVPASECDDYYTRNMPAFSSTGLDELALEGLCVLLDTAGKALEDEILTVSDISTSSDMEISDDLERCWDFLKGLLVTTGTGVSTKSTTTIRTGPPLLSFRMRHMVLDLIELRQLAWHPVRYGARQRRSCVAKELLTDASDSQLLVVAGHAKKGRNRKSKKKHVHFGGSTN</sequence>
<keyword evidence="7" id="KW-1185">Reference proteome</keyword>
<feature type="region of interest" description="Disordered" evidence="4">
    <location>
        <begin position="1"/>
        <end position="71"/>
    </location>
</feature>
<dbReference type="Gene3D" id="1.25.40.180">
    <property type="match status" value="1"/>
</dbReference>
<comment type="caution">
    <text evidence="6">The sequence shown here is derived from an EMBL/GenBank/DDBJ whole genome shotgun (WGS) entry which is preliminary data.</text>
</comment>
<feature type="compositionally biased region" description="Basic residues" evidence="4">
    <location>
        <begin position="27"/>
        <end position="44"/>
    </location>
</feature>
<gene>
    <name evidence="6" type="ORF">SEMRO_1023_G232540.1</name>
</gene>
<evidence type="ECO:0000256" key="3">
    <source>
        <dbReference type="ARBA" id="ARBA00022917"/>
    </source>
</evidence>
<accession>A0A9N8HQX0</accession>
<protein>
    <submittedName>
        <fullName evidence="6">Initiation factor</fullName>
    </submittedName>
</protein>
<feature type="domain" description="MIF4G" evidence="5">
    <location>
        <begin position="98"/>
        <end position="360"/>
    </location>
</feature>
<keyword evidence="3" id="KW-0648">Protein biosynthesis</keyword>
<dbReference type="EMBL" id="CAICTM010001021">
    <property type="protein sequence ID" value="CAB9519523.1"/>
    <property type="molecule type" value="Genomic_DNA"/>
</dbReference>
<evidence type="ECO:0000256" key="4">
    <source>
        <dbReference type="SAM" id="MobiDB-lite"/>
    </source>
</evidence>
<dbReference type="Proteomes" id="UP001153069">
    <property type="component" value="Unassembled WGS sequence"/>
</dbReference>
<dbReference type="PANTHER" id="PTHR23253:SF9">
    <property type="entry name" value="EUKARYOTIC TRANSLATION INITIATION FACTOR 4 GAMMA 2"/>
    <property type="match status" value="1"/>
</dbReference>
<dbReference type="GO" id="GO:0003729">
    <property type="term" value="F:mRNA binding"/>
    <property type="evidence" value="ECO:0007669"/>
    <property type="project" value="TreeGrafter"/>
</dbReference>
<evidence type="ECO:0000313" key="6">
    <source>
        <dbReference type="EMBL" id="CAB9519523.1"/>
    </source>
</evidence>
<dbReference type="AlphaFoldDB" id="A0A9N8HQX0"/>
<evidence type="ECO:0000259" key="5">
    <source>
        <dbReference type="SMART" id="SM00543"/>
    </source>
</evidence>
<evidence type="ECO:0000256" key="1">
    <source>
        <dbReference type="ARBA" id="ARBA00005775"/>
    </source>
</evidence>
<comment type="similarity">
    <text evidence="1">Belongs to the eukaryotic initiation factor 4G family.</text>
</comment>
<feature type="compositionally biased region" description="Polar residues" evidence="4">
    <location>
        <begin position="52"/>
        <end position="71"/>
    </location>
</feature>
<dbReference type="InterPro" id="IPR016024">
    <property type="entry name" value="ARM-type_fold"/>
</dbReference>
<evidence type="ECO:0000256" key="2">
    <source>
        <dbReference type="ARBA" id="ARBA00022540"/>
    </source>
</evidence>
<dbReference type="SUPFAM" id="SSF48371">
    <property type="entry name" value="ARM repeat"/>
    <property type="match status" value="1"/>
</dbReference>
<name>A0A9N8HQX0_9STRA</name>
<dbReference type="GO" id="GO:0003743">
    <property type="term" value="F:translation initiation factor activity"/>
    <property type="evidence" value="ECO:0007669"/>
    <property type="project" value="UniProtKB-KW"/>
</dbReference>
<feature type="region of interest" description="Disordered" evidence="4">
    <location>
        <begin position="395"/>
        <end position="415"/>
    </location>
</feature>
<dbReference type="Pfam" id="PF02854">
    <property type="entry name" value="MIF4G"/>
    <property type="match status" value="1"/>
</dbReference>
<feature type="compositionally biased region" description="Basic residues" evidence="4">
    <location>
        <begin position="395"/>
        <end position="409"/>
    </location>
</feature>
<reference evidence="6" key="1">
    <citation type="submission" date="2020-06" db="EMBL/GenBank/DDBJ databases">
        <authorList>
            <consortium name="Plant Systems Biology data submission"/>
        </authorList>
    </citation>
    <scope>NUCLEOTIDE SEQUENCE</scope>
    <source>
        <strain evidence="6">D6</strain>
    </source>
</reference>
<organism evidence="6 7">
    <name type="scientific">Seminavis robusta</name>
    <dbReference type="NCBI Taxonomy" id="568900"/>
    <lineage>
        <taxon>Eukaryota</taxon>
        <taxon>Sar</taxon>
        <taxon>Stramenopiles</taxon>
        <taxon>Ochrophyta</taxon>
        <taxon>Bacillariophyta</taxon>
        <taxon>Bacillariophyceae</taxon>
        <taxon>Bacillariophycidae</taxon>
        <taxon>Naviculales</taxon>
        <taxon>Naviculaceae</taxon>
        <taxon>Seminavis</taxon>
    </lineage>
</organism>
<proteinExistence type="inferred from homology"/>
<dbReference type="GO" id="GO:0016281">
    <property type="term" value="C:eukaryotic translation initiation factor 4F complex"/>
    <property type="evidence" value="ECO:0007669"/>
    <property type="project" value="TreeGrafter"/>
</dbReference>
<keyword evidence="2 6" id="KW-0396">Initiation factor</keyword>
<dbReference type="SMART" id="SM00543">
    <property type="entry name" value="MIF4G"/>
    <property type="match status" value="1"/>
</dbReference>
<dbReference type="PANTHER" id="PTHR23253">
    <property type="entry name" value="EUKARYOTIC TRANSLATION INITIATION FACTOR 4 GAMMA"/>
    <property type="match status" value="1"/>
</dbReference>